<keyword evidence="3" id="KW-0378">Hydrolase</keyword>
<sequence>MALTIRVVLDLLVISFLFSFNVLQQKTNAQSLRTLQNPRLMKCGFDKIYQLGDSLADTGNCIRENLCARRLGCGRFPYGMNISQKKSSGRCSNGMLIIDFIALGSGLPLLNPYKLKSANFTHGVNFAVAGATALSAQVMAKKKIVNAATNSSLSVQLAWMSSHFKTSTDVATKLKKALFLVGEVGGNDFNHGLLQDKRMEELRNMVPEIVQTIIHGVRRVIGFGATRIVVPGNFPIGCLPIYLTKFRTDNSTAYDEHHCLKDLNNFAVFYNQHLQQAIQKLKKRYSKITLIYGDYYNAYLWVLRNAVTLGFDKNSLQKACCGIGGGDYNFDIRKLCGSPGVPICADPSTYIGWDGIHLTQQAYKWLSRWLINDMLPKLNCQ</sequence>
<dbReference type="KEGG" id="nau:109242831"/>
<organism evidence="6 7">
    <name type="scientific">Nicotiana attenuata</name>
    <name type="common">Coyote tobacco</name>
    <dbReference type="NCBI Taxonomy" id="49451"/>
    <lineage>
        <taxon>Eukaryota</taxon>
        <taxon>Viridiplantae</taxon>
        <taxon>Streptophyta</taxon>
        <taxon>Embryophyta</taxon>
        <taxon>Tracheophyta</taxon>
        <taxon>Spermatophyta</taxon>
        <taxon>Magnoliopsida</taxon>
        <taxon>eudicotyledons</taxon>
        <taxon>Gunneridae</taxon>
        <taxon>Pentapetalae</taxon>
        <taxon>asterids</taxon>
        <taxon>lamiids</taxon>
        <taxon>Solanales</taxon>
        <taxon>Solanaceae</taxon>
        <taxon>Nicotianoideae</taxon>
        <taxon>Nicotianeae</taxon>
        <taxon>Nicotiana</taxon>
    </lineage>
</organism>
<dbReference type="InterPro" id="IPR035669">
    <property type="entry name" value="SGNH_plant_lipase-like"/>
</dbReference>
<proteinExistence type="inferred from homology"/>
<dbReference type="OrthoDB" id="1600564at2759"/>
<dbReference type="AlphaFoldDB" id="A0A314L3U4"/>
<keyword evidence="2 5" id="KW-0732">Signal</keyword>
<dbReference type="PANTHER" id="PTHR22835">
    <property type="entry name" value="ZINC FINGER FYVE DOMAIN CONTAINING PROTEIN"/>
    <property type="match status" value="1"/>
</dbReference>
<dbReference type="SMR" id="A0A314L3U4"/>
<protein>
    <submittedName>
        <fullName evidence="6">Gdsl esteraselipase</fullName>
    </submittedName>
</protein>
<dbReference type="PANTHER" id="PTHR22835:SF632">
    <property type="entry name" value="ALPHA-L-FUCOSIDASE 2"/>
    <property type="match status" value="1"/>
</dbReference>
<dbReference type="InterPro" id="IPR036514">
    <property type="entry name" value="SGNH_hydro_sf"/>
</dbReference>
<gene>
    <name evidence="6" type="ORF">A4A49_08544</name>
</gene>
<feature type="signal peptide" evidence="5">
    <location>
        <begin position="1"/>
        <end position="29"/>
    </location>
</feature>
<feature type="chain" id="PRO_5016297696" evidence="5">
    <location>
        <begin position="30"/>
        <end position="381"/>
    </location>
</feature>
<evidence type="ECO:0000313" key="6">
    <source>
        <dbReference type="EMBL" id="OIT35857.1"/>
    </source>
</evidence>
<evidence type="ECO:0000256" key="4">
    <source>
        <dbReference type="ARBA" id="ARBA00023180"/>
    </source>
</evidence>
<dbReference type="GO" id="GO:0016788">
    <property type="term" value="F:hydrolase activity, acting on ester bonds"/>
    <property type="evidence" value="ECO:0007669"/>
    <property type="project" value="InterPro"/>
</dbReference>
<comment type="similarity">
    <text evidence="1">Belongs to the 'GDSL' lipolytic enzyme family.</text>
</comment>
<dbReference type="Gene3D" id="3.40.50.1110">
    <property type="entry name" value="SGNH hydrolase"/>
    <property type="match status" value="1"/>
</dbReference>
<evidence type="ECO:0000313" key="7">
    <source>
        <dbReference type="Proteomes" id="UP000187609"/>
    </source>
</evidence>
<evidence type="ECO:0000256" key="3">
    <source>
        <dbReference type="ARBA" id="ARBA00022801"/>
    </source>
</evidence>
<name>A0A314L3U4_NICAT</name>
<comment type="caution">
    <text evidence="6">The sequence shown here is derived from an EMBL/GenBank/DDBJ whole genome shotgun (WGS) entry which is preliminary data.</text>
</comment>
<evidence type="ECO:0000256" key="5">
    <source>
        <dbReference type="SAM" id="SignalP"/>
    </source>
</evidence>
<dbReference type="Pfam" id="PF00657">
    <property type="entry name" value="Lipase_GDSL"/>
    <property type="match status" value="1"/>
</dbReference>
<keyword evidence="4" id="KW-0325">Glycoprotein</keyword>
<dbReference type="CDD" id="cd01837">
    <property type="entry name" value="SGNH_plant_lipase_like"/>
    <property type="match status" value="1"/>
</dbReference>
<reference evidence="6" key="1">
    <citation type="submission" date="2016-11" db="EMBL/GenBank/DDBJ databases">
        <title>The genome of Nicotiana attenuata.</title>
        <authorList>
            <person name="Xu S."/>
            <person name="Brockmoeller T."/>
            <person name="Gaquerel E."/>
            <person name="Navarro A."/>
            <person name="Kuhl H."/>
            <person name="Gase K."/>
            <person name="Ling Z."/>
            <person name="Zhou W."/>
            <person name="Kreitzer C."/>
            <person name="Stanke M."/>
            <person name="Tang H."/>
            <person name="Lyons E."/>
            <person name="Pandey P."/>
            <person name="Pandey S.P."/>
            <person name="Timmermann B."/>
            <person name="Baldwin I.T."/>
        </authorList>
    </citation>
    <scope>NUCLEOTIDE SEQUENCE [LARGE SCALE GENOMIC DNA]</scope>
    <source>
        <strain evidence="6">UT</strain>
    </source>
</reference>
<accession>A0A314L3U4</accession>
<keyword evidence="7" id="KW-1185">Reference proteome</keyword>
<dbReference type="SUPFAM" id="SSF52266">
    <property type="entry name" value="SGNH hydrolase"/>
    <property type="match status" value="1"/>
</dbReference>
<dbReference type="Proteomes" id="UP000187609">
    <property type="component" value="Unassembled WGS sequence"/>
</dbReference>
<evidence type="ECO:0000256" key="1">
    <source>
        <dbReference type="ARBA" id="ARBA00008668"/>
    </source>
</evidence>
<dbReference type="InterPro" id="IPR001087">
    <property type="entry name" value="GDSL"/>
</dbReference>
<evidence type="ECO:0000256" key="2">
    <source>
        <dbReference type="ARBA" id="ARBA00022729"/>
    </source>
</evidence>
<dbReference type="Gramene" id="OIT35857">
    <property type="protein sequence ID" value="OIT35857"/>
    <property type="gene ID" value="A4A49_08544"/>
</dbReference>
<dbReference type="EMBL" id="MJEQ01000506">
    <property type="protein sequence ID" value="OIT35857.1"/>
    <property type="molecule type" value="Genomic_DNA"/>
</dbReference>